<keyword evidence="2" id="KW-1185">Reference proteome</keyword>
<evidence type="ECO:0000313" key="2">
    <source>
        <dbReference type="Proteomes" id="UP000295818"/>
    </source>
</evidence>
<evidence type="ECO:0000313" key="1">
    <source>
        <dbReference type="EMBL" id="TCO24236.1"/>
    </source>
</evidence>
<dbReference type="Proteomes" id="UP000295818">
    <property type="component" value="Unassembled WGS sequence"/>
</dbReference>
<gene>
    <name evidence="1" type="ORF">EV644_105269</name>
</gene>
<reference evidence="1 2" key="1">
    <citation type="journal article" date="2015" name="Stand. Genomic Sci.">
        <title>Genomic Encyclopedia of Bacterial and Archaeal Type Strains, Phase III: the genomes of soil and plant-associated and newly described type strains.</title>
        <authorList>
            <person name="Whitman W.B."/>
            <person name="Woyke T."/>
            <person name="Klenk H.P."/>
            <person name="Zhou Y."/>
            <person name="Lilburn T.G."/>
            <person name="Beck B.J."/>
            <person name="De Vos P."/>
            <person name="Vandamme P."/>
            <person name="Eisen J.A."/>
            <person name="Garrity G."/>
            <person name="Hugenholtz P."/>
            <person name="Kyrpides N.C."/>
        </authorList>
    </citation>
    <scope>NUCLEOTIDE SEQUENCE [LARGE SCALE GENOMIC DNA]</scope>
    <source>
        <strain evidence="1 2">VKM Ac-2538</strain>
    </source>
</reference>
<name>A0ABY2BLR6_9ACTN</name>
<organism evidence="1 2">
    <name type="scientific">Kribbella orskensis</name>
    <dbReference type="NCBI Taxonomy" id="2512216"/>
    <lineage>
        <taxon>Bacteria</taxon>
        <taxon>Bacillati</taxon>
        <taxon>Actinomycetota</taxon>
        <taxon>Actinomycetes</taxon>
        <taxon>Propionibacteriales</taxon>
        <taxon>Kribbellaceae</taxon>
        <taxon>Kribbella</taxon>
    </lineage>
</organism>
<accession>A0ABY2BLR6</accession>
<sequence length="69" mass="7221">MVTFHHAVPRAPACARILLSGRARYRAPTVVIAPVRAAVIMVASRTASGTPVVGSNRVAIASSLGRPTW</sequence>
<proteinExistence type="predicted"/>
<comment type="caution">
    <text evidence="1">The sequence shown here is derived from an EMBL/GenBank/DDBJ whole genome shotgun (WGS) entry which is preliminary data.</text>
</comment>
<protein>
    <submittedName>
        <fullName evidence="1">Uncharacterized protein</fullName>
    </submittedName>
</protein>
<dbReference type="EMBL" id="SLWM01000005">
    <property type="protein sequence ID" value="TCO24236.1"/>
    <property type="molecule type" value="Genomic_DNA"/>
</dbReference>